<organism evidence="1 2">
    <name type="scientific">Chlorella ohadii</name>
    <dbReference type="NCBI Taxonomy" id="2649997"/>
    <lineage>
        <taxon>Eukaryota</taxon>
        <taxon>Viridiplantae</taxon>
        <taxon>Chlorophyta</taxon>
        <taxon>core chlorophytes</taxon>
        <taxon>Trebouxiophyceae</taxon>
        <taxon>Chlorellales</taxon>
        <taxon>Chlorellaceae</taxon>
        <taxon>Chlorella clade</taxon>
        <taxon>Chlorella</taxon>
    </lineage>
</organism>
<proteinExistence type="predicted"/>
<dbReference type="Proteomes" id="UP001205105">
    <property type="component" value="Unassembled WGS sequence"/>
</dbReference>
<dbReference type="InterPro" id="IPR029063">
    <property type="entry name" value="SAM-dependent_MTases_sf"/>
</dbReference>
<evidence type="ECO:0008006" key="3">
    <source>
        <dbReference type="Google" id="ProtNLM"/>
    </source>
</evidence>
<dbReference type="PANTHER" id="PTHR35276:SF1">
    <property type="entry name" value="TRNA (MNM(5)S(2)U34)-METHYLTRANSFERASE, CHLOROPLASTIC"/>
    <property type="match status" value="1"/>
</dbReference>
<dbReference type="EMBL" id="JADXDR010000040">
    <property type="protein sequence ID" value="KAI7843363.1"/>
    <property type="molecule type" value="Genomic_DNA"/>
</dbReference>
<name>A0AAD5H766_9CHLO</name>
<dbReference type="AlphaFoldDB" id="A0AAD5H766"/>
<dbReference type="Gene3D" id="3.40.50.150">
    <property type="entry name" value="Vaccinia Virus protein VP39"/>
    <property type="match status" value="1"/>
</dbReference>
<protein>
    <recommendedName>
        <fullName evidence="3">rRNA methylase</fullName>
    </recommendedName>
</protein>
<evidence type="ECO:0000313" key="1">
    <source>
        <dbReference type="EMBL" id="KAI7843363.1"/>
    </source>
</evidence>
<dbReference type="SUPFAM" id="SSF53335">
    <property type="entry name" value="S-adenosyl-L-methionine-dependent methyltransferases"/>
    <property type="match status" value="1"/>
</dbReference>
<evidence type="ECO:0000313" key="2">
    <source>
        <dbReference type="Proteomes" id="UP001205105"/>
    </source>
</evidence>
<gene>
    <name evidence="1" type="ORF">COHA_003059</name>
</gene>
<comment type="caution">
    <text evidence="1">The sequence shown here is derived from an EMBL/GenBank/DDBJ whole genome shotgun (WGS) entry which is preliminary data.</text>
</comment>
<dbReference type="InterPro" id="IPR010719">
    <property type="entry name" value="MnmM_MeTrfase"/>
</dbReference>
<accession>A0AAD5H766</accession>
<sequence length="190" mass="20130">MRHARLTHIAQDLWGQVLRQGDVCVDATCGNGHDTAFLAKAVGRGGTVHAFDVQQQAIDATQQAVAGSVPGDEAPALHLHLRSHAEMRQVVADHSARVVVFNLGYLPGSDKETITQRSSTLAAVEAACQVLQPGGLCSILCYTGHPGGVEEYEAVKAAAGALPTSAWVTSEVRLLNRPSAPVLLLVWKRP</sequence>
<dbReference type="PANTHER" id="PTHR35276">
    <property type="entry name" value="S-ADENOSYL-L-METHIONINE-DEPENDENT METHYLTRANSFERASES SUPERFAMILY PROTEIN"/>
    <property type="match status" value="1"/>
</dbReference>
<dbReference type="Pfam" id="PF06962">
    <property type="entry name" value="rRNA_methylase"/>
    <property type="match status" value="1"/>
</dbReference>
<keyword evidence="2" id="KW-1185">Reference proteome</keyword>
<reference evidence="1" key="1">
    <citation type="submission" date="2020-11" db="EMBL/GenBank/DDBJ databases">
        <title>Chlorella ohadii genome sequencing and assembly.</title>
        <authorList>
            <person name="Murik O."/>
            <person name="Treves H."/>
            <person name="Kedem I."/>
            <person name="Shotland Y."/>
            <person name="Kaplan A."/>
        </authorList>
    </citation>
    <scope>NUCLEOTIDE SEQUENCE</scope>
    <source>
        <strain evidence="1">1</strain>
    </source>
</reference>